<evidence type="ECO:0000256" key="1">
    <source>
        <dbReference type="ARBA" id="ARBA00004141"/>
    </source>
</evidence>
<reference evidence="20" key="1">
    <citation type="submission" date="2020-06" db="EMBL/GenBank/DDBJ databases">
        <authorList>
            <person name="Li T."/>
            <person name="Hu X."/>
            <person name="Zhang T."/>
            <person name="Song X."/>
            <person name="Zhang H."/>
            <person name="Dai N."/>
            <person name="Sheng W."/>
            <person name="Hou X."/>
            <person name="Wei L."/>
        </authorList>
    </citation>
    <scope>NUCLEOTIDE SEQUENCE</scope>
    <source>
        <strain evidence="20">3651</strain>
        <tissue evidence="20">Leaf</tissue>
    </source>
</reference>
<dbReference type="CDD" id="cd13686">
    <property type="entry name" value="GluR_Plant"/>
    <property type="match status" value="1"/>
</dbReference>
<proteinExistence type="inferred from homology"/>
<evidence type="ECO:0000256" key="2">
    <source>
        <dbReference type="ARBA" id="ARBA00008685"/>
    </source>
</evidence>
<evidence type="ECO:0000256" key="15">
    <source>
        <dbReference type="PIRNR" id="PIRNR037090"/>
    </source>
</evidence>
<dbReference type="SUPFAM" id="SSF53822">
    <property type="entry name" value="Periplasmic binding protein-like I"/>
    <property type="match status" value="1"/>
</dbReference>
<dbReference type="InterPro" id="IPR001828">
    <property type="entry name" value="ANF_lig-bd_rcpt"/>
</dbReference>
<keyword evidence="8 15" id="KW-0406">Ion transport</keyword>
<dbReference type="Pfam" id="PF00060">
    <property type="entry name" value="Lig_chan"/>
    <property type="match status" value="1"/>
</dbReference>
<feature type="transmembrane region" description="Helical" evidence="17">
    <location>
        <begin position="651"/>
        <end position="676"/>
    </location>
</feature>
<reference evidence="20" key="2">
    <citation type="journal article" date="2024" name="Plant">
        <title>Genomic evolution and insights into agronomic trait innovations of Sesamum species.</title>
        <authorList>
            <person name="Miao H."/>
            <person name="Wang L."/>
            <person name="Qu L."/>
            <person name="Liu H."/>
            <person name="Sun Y."/>
            <person name="Le M."/>
            <person name="Wang Q."/>
            <person name="Wei S."/>
            <person name="Zheng Y."/>
            <person name="Lin W."/>
            <person name="Duan Y."/>
            <person name="Cao H."/>
            <person name="Xiong S."/>
            <person name="Wang X."/>
            <person name="Wei L."/>
            <person name="Li C."/>
            <person name="Ma Q."/>
            <person name="Ju M."/>
            <person name="Zhao R."/>
            <person name="Li G."/>
            <person name="Mu C."/>
            <person name="Tian Q."/>
            <person name="Mei H."/>
            <person name="Zhang T."/>
            <person name="Gao T."/>
            <person name="Zhang H."/>
        </authorList>
    </citation>
    <scope>NUCLEOTIDE SEQUENCE</scope>
    <source>
        <strain evidence="20">3651</strain>
    </source>
</reference>
<dbReference type="InterPro" id="IPR001320">
    <property type="entry name" value="Iontro_rcpt_C"/>
</dbReference>
<dbReference type="InterPro" id="IPR000337">
    <property type="entry name" value="GPCR_3"/>
</dbReference>
<comment type="function">
    <text evidence="14">Glutamate-gated receptor that probably acts as a non-selective cation channel. May be involved in light-signal transduction and calcium homeostasis via the regulation of calcium influx into cells.</text>
</comment>
<evidence type="ECO:0000313" key="21">
    <source>
        <dbReference type="Proteomes" id="UP001293254"/>
    </source>
</evidence>
<keyword evidence="11" id="KW-0325">Glycoprotein</keyword>
<dbReference type="SMART" id="SM00079">
    <property type="entry name" value="PBPe"/>
    <property type="match status" value="1"/>
</dbReference>
<evidence type="ECO:0000256" key="11">
    <source>
        <dbReference type="ARBA" id="ARBA00023180"/>
    </source>
</evidence>
<evidence type="ECO:0000256" key="12">
    <source>
        <dbReference type="ARBA" id="ARBA00023286"/>
    </source>
</evidence>
<dbReference type="PROSITE" id="PS51257">
    <property type="entry name" value="PROKAR_LIPOPROTEIN"/>
    <property type="match status" value="1"/>
</dbReference>
<evidence type="ECO:0000256" key="13">
    <source>
        <dbReference type="ARBA" id="ARBA00023303"/>
    </source>
</evidence>
<dbReference type="CDD" id="cd19990">
    <property type="entry name" value="PBP1_GABAb_receptor_plant"/>
    <property type="match status" value="1"/>
</dbReference>
<feature type="compositionally biased region" description="Basic and acidic residues" evidence="16">
    <location>
        <begin position="886"/>
        <end position="899"/>
    </location>
</feature>
<dbReference type="PRINTS" id="PR00248">
    <property type="entry name" value="GPCRMGR"/>
</dbReference>
<comment type="subunit">
    <text evidence="3">May form heteromers.</text>
</comment>
<keyword evidence="5 17" id="KW-0812">Transmembrane</keyword>
<evidence type="ECO:0000256" key="9">
    <source>
        <dbReference type="ARBA" id="ARBA00023136"/>
    </source>
</evidence>
<dbReference type="PANTHER" id="PTHR34836:SF7">
    <property type="entry name" value="RECEPTOR LIGAND BINDING REGION DOMAIN-CONTAINING PROTEIN"/>
    <property type="match status" value="1"/>
</dbReference>
<evidence type="ECO:0000256" key="18">
    <source>
        <dbReference type="SAM" id="SignalP"/>
    </source>
</evidence>
<keyword evidence="9 15" id="KW-0472">Membrane</keyword>
<dbReference type="EMBL" id="JACGWO010000011">
    <property type="protein sequence ID" value="KAK4415251.1"/>
    <property type="molecule type" value="Genomic_DNA"/>
</dbReference>
<evidence type="ECO:0000256" key="7">
    <source>
        <dbReference type="ARBA" id="ARBA00022989"/>
    </source>
</evidence>
<dbReference type="GO" id="GO:0016020">
    <property type="term" value="C:membrane"/>
    <property type="evidence" value="ECO:0007669"/>
    <property type="project" value="UniProtKB-SubCell"/>
</dbReference>
<evidence type="ECO:0000256" key="6">
    <source>
        <dbReference type="ARBA" id="ARBA00022729"/>
    </source>
</evidence>
<accession>A0AAE2CAS5</accession>
<keyword evidence="13 15" id="KW-0407">Ion channel</keyword>
<dbReference type="FunFam" id="3.40.190.10:FF:000217">
    <property type="entry name" value="Glutamate receptor"/>
    <property type="match status" value="1"/>
</dbReference>
<dbReference type="Gene3D" id="3.40.190.10">
    <property type="entry name" value="Periplasmic binding protein-like II"/>
    <property type="match status" value="1"/>
</dbReference>
<feature type="region of interest" description="Disordered" evidence="16">
    <location>
        <begin position="876"/>
        <end position="910"/>
    </location>
</feature>
<dbReference type="PIRSF" id="PIRSF037090">
    <property type="entry name" value="Iontro_Glu-like_rcpt_pln"/>
    <property type="match status" value="1"/>
</dbReference>
<keyword evidence="6 18" id="KW-0732">Signal</keyword>
<evidence type="ECO:0000256" key="10">
    <source>
        <dbReference type="ARBA" id="ARBA00023170"/>
    </source>
</evidence>
<feature type="domain" description="Ionotropic glutamate receptor C-terminal" evidence="19">
    <location>
        <begin position="463"/>
        <end position="806"/>
    </location>
</feature>
<dbReference type="Proteomes" id="UP001293254">
    <property type="component" value="Unassembled WGS sequence"/>
</dbReference>
<dbReference type="FunFam" id="3.40.50.2300:FF:000188">
    <property type="entry name" value="Glutamate receptor"/>
    <property type="match status" value="1"/>
</dbReference>
<feature type="transmembrane region" description="Helical" evidence="17">
    <location>
        <begin position="587"/>
        <end position="607"/>
    </location>
</feature>
<name>A0AAE2CAS5_9LAMI</name>
<dbReference type="Gene3D" id="3.40.50.2300">
    <property type="match status" value="2"/>
</dbReference>
<keyword evidence="21" id="KW-1185">Reference proteome</keyword>
<dbReference type="FunFam" id="3.40.50.2300:FF:000310">
    <property type="entry name" value="Glutamate receptor"/>
    <property type="match status" value="1"/>
</dbReference>
<dbReference type="SUPFAM" id="SSF53850">
    <property type="entry name" value="Periplasmic binding protein-like II"/>
    <property type="match status" value="1"/>
</dbReference>
<feature type="chain" id="PRO_5042003533" description="Glutamate receptor" evidence="18">
    <location>
        <begin position="25"/>
        <end position="949"/>
    </location>
</feature>
<dbReference type="Pfam" id="PF01094">
    <property type="entry name" value="ANF_receptor"/>
    <property type="match status" value="1"/>
</dbReference>
<comment type="function">
    <text evidence="15">Glutamate-gated receptor that probably acts as non-selective cation channel.</text>
</comment>
<dbReference type="InterPro" id="IPR028082">
    <property type="entry name" value="Peripla_BP_I"/>
</dbReference>
<feature type="signal peptide" evidence="18">
    <location>
        <begin position="1"/>
        <end position="24"/>
    </location>
</feature>
<evidence type="ECO:0000256" key="8">
    <source>
        <dbReference type="ARBA" id="ARBA00023065"/>
    </source>
</evidence>
<dbReference type="InterPro" id="IPR017103">
    <property type="entry name" value="Iontropic_Glu_rcpt_pln"/>
</dbReference>
<evidence type="ECO:0000256" key="17">
    <source>
        <dbReference type="SAM" id="Phobius"/>
    </source>
</evidence>
<dbReference type="AlphaFoldDB" id="A0AAE2CAS5"/>
<comment type="caution">
    <text evidence="20">The sequence shown here is derived from an EMBL/GenBank/DDBJ whole genome shotgun (WGS) entry which is preliminary data.</text>
</comment>
<dbReference type="InterPro" id="IPR015683">
    <property type="entry name" value="Ionotropic_Glu_rcpt"/>
</dbReference>
<dbReference type="Gene3D" id="1.10.287.70">
    <property type="match status" value="1"/>
</dbReference>
<comment type="subcellular location">
    <subcellularLocation>
        <location evidence="1">Membrane</location>
        <topology evidence="1">Multi-pass membrane protein</topology>
    </subcellularLocation>
</comment>
<dbReference type="InterPro" id="IPR044440">
    <property type="entry name" value="GABAb_receptor_plant_PBP1"/>
</dbReference>
<evidence type="ECO:0000259" key="19">
    <source>
        <dbReference type="SMART" id="SM00079"/>
    </source>
</evidence>
<keyword evidence="4 15" id="KW-0813">Transport</keyword>
<evidence type="ECO:0000256" key="3">
    <source>
        <dbReference type="ARBA" id="ARBA00011095"/>
    </source>
</evidence>
<keyword evidence="12 15" id="KW-1071">Ligand-gated ion channel</keyword>
<dbReference type="GO" id="GO:0015276">
    <property type="term" value="F:ligand-gated monoatomic ion channel activity"/>
    <property type="evidence" value="ECO:0007669"/>
    <property type="project" value="InterPro"/>
</dbReference>
<sequence length="949" mass="107024">MPNNFQRSHFSVILFFITSCFCCAASDVISEQTRASVVPVGAVVDLNSPLGAMADLCMEMAVLDFYAAHPNYTTRLRLHTKNAKSVLEANFAVLELMEHEQVHGILGPQDSTEETFFAELGEKVHVPMISFTARISALSYKENPYFVRATPDDAIQTQALATICQGFEWQEVVVLYEDTDYGNQFLSYMNKAFQEVEIRVAYMIAFPSSAEDDHLLKELNKLTTKQTRVFVVHMNPNLGFRLFNLAKKIGVMSEGFAWIITDSLSNFVNSMDSVTRDSMQGVLGIRPYVSRSRDLESFQERWRRNMILKSTTTSPTMELNIYGLWAYDAVTALAIAMEKIAPVNSTLFDMDLTGNGTDKRYLRISTFGPQLLNELSSIKFRGLSGDFQLVDGKLKQSAFEIFNIIGNGEKSVGYWTQDRGITRELNSIGETMYSTSTKELKSITWPGDSTIRPKGWAIPATGILRVGIPWKHGFTEFVNVIIDPATGHTNATGFSIDIFLATLEVLPFRINYEFYHYNDTRNIDWSYDDMLHQIPQKFDMVVGDTTIWAPRAAYVDFSLPYSESGVILVVKNKKPFDMWIFVKPLRWDLWLAIIVACILMGIVLHILERRVTSEGTDSLSANRERPRMVYWSPVAVLAFPERNMVSNNWSLFVLVFWLFMAFILMQSYTANLSAILTVDQLKFAFSDNYYIGCQEGSFMKEFLIEQLHISASRLRTYSAVEDYHNAMSLGSKKGGIDAIFDEIPYMKLFLNKYDSQYKMVGPTYKTGGFAFAFPRESPLVSHFSKAIMDVTQGPNMTAIEQENFGPGYSSQDPLSSTISQQTSSLTLYDFAGLFLIIGSVTILSLFCSETTIGRKVTNKAEHFIHSFLHSKTSQISSIENASADDGDSRQGRQDEEFHEPVQNNVSNLGEDTDAGVLGEVELHEICPSNETSYAQNLGMRIESNEERNS</sequence>
<keyword evidence="7 17" id="KW-1133">Transmembrane helix</keyword>
<feature type="transmembrane region" description="Helical" evidence="17">
    <location>
        <begin position="825"/>
        <end position="846"/>
    </location>
</feature>
<protein>
    <recommendedName>
        <fullName evidence="15">Glutamate receptor</fullName>
    </recommendedName>
</protein>
<evidence type="ECO:0000256" key="5">
    <source>
        <dbReference type="ARBA" id="ARBA00022692"/>
    </source>
</evidence>
<evidence type="ECO:0000256" key="16">
    <source>
        <dbReference type="SAM" id="MobiDB-lite"/>
    </source>
</evidence>
<keyword evidence="10 15" id="KW-0675">Receptor</keyword>
<gene>
    <name evidence="20" type="ORF">Salat_2632400</name>
</gene>
<evidence type="ECO:0000256" key="4">
    <source>
        <dbReference type="ARBA" id="ARBA00022448"/>
    </source>
</evidence>
<organism evidence="20 21">
    <name type="scientific">Sesamum alatum</name>
    <dbReference type="NCBI Taxonomy" id="300844"/>
    <lineage>
        <taxon>Eukaryota</taxon>
        <taxon>Viridiplantae</taxon>
        <taxon>Streptophyta</taxon>
        <taxon>Embryophyta</taxon>
        <taxon>Tracheophyta</taxon>
        <taxon>Spermatophyta</taxon>
        <taxon>Magnoliopsida</taxon>
        <taxon>eudicotyledons</taxon>
        <taxon>Gunneridae</taxon>
        <taxon>Pentapetalae</taxon>
        <taxon>asterids</taxon>
        <taxon>lamiids</taxon>
        <taxon>Lamiales</taxon>
        <taxon>Pedaliaceae</taxon>
        <taxon>Sesamum</taxon>
    </lineage>
</organism>
<evidence type="ECO:0000313" key="20">
    <source>
        <dbReference type="EMBL" id="KAK4415251.1"/>
    </source>
</evidence>
<evidence type="ECO:0000256" key="14">
    <source>
        <dbReference type="ARBA" id="ARBA00049638"/>
    </source>
</evidence>
<dbReference type="GO" id="GO:0004930">
    <property type="term" value="F:G protein-coupled receptor activity"/>
    <property type="evidence" value="ECO:0007669"/>
    <property type="project" value="InterPro"/>
</dbReference>
<comment type="similarity">
    <text evidence="2 15">Belongs to the glutamate-gated ion channel (TC 1.A.10.1) family.</text>
</comment>
<dbReference type="PANTHER" id="PTHR34836">
    <property type="entry name" value="OS06G0188250 PROTEIN"/>
    <property type="match status" value="1"/>
</dbReference>